<feature type="region of interest" description="Disordered" evidence="1">
    <location>
        <begin position="144"/>
        <end position="172"/>
    </location>
</feature>
<dbReference type="KEGG" id="hai:109390150"/>
<sequence length="295" mass="31478">MVKSRLRANLEDGLRNYKSVSEKPVLANIVSSKNSIRFISPGGRLAPHRTHPRRIIYTLAHFIGPRRSRLAQSELRGELWPDPREQAGSGPYPALPGCRLPVFSPTQELEDDPGALPWGCWSPVCSAGSSLLCESSAHPVWRQPPTPLTGAARRAPGAVPGAAGRARPAAHSFRARISEEREAGRGLGEYSGLQPPSSELETLQAQRPGFGDSASPPRQVQEEEAAPEYRGPRAAAAASFPGAGLKPLGAPGFCCCARRRRRHHHAQPVLLLAGAFGARGYQQSGAGVNAAPPDP</sequence>
<dbReference type="Proteomes" id="UP000694851">
    <property type="component" value="Unplaced"/>
</dbReference>
<proteinExistence type="predicted"/>
<feature type="region of interest" description="Disordered" evidence="1">
    <location>
        <begin position="207"/>
        <end position="233"/>
    </location>
</feature>
<keyword evidence="2" id="KW-1185">Reference proteome</keyword>
<dbReference type="AlphaFoldDB" id="A0A8B7SER3"/>
<reference evidence="3" key="1">
    <citation type="submission" date="2025-08" db="UniProtKB">
        <authorList>
            <consortium name="RefSeq"/>
        </authorList>
    </citation>
    <scope>IDENTIFICATION</scope>
    <source>
        <tissue evidence="3">Muscle</tissue>
    </source>
</reference>
<dbReference type="GeneID" id="109390150"/>
<name>A0A8B7SER3_HIPAR</name>
<accession>A0A8B7SER3</accession>
<evidence type="ECO:0000256" key="1">
    <source>
        <dbReference type="SAM" id="MobiDB-lite"/>
    </source>
</evidence>
<dbReference type="RefSeq" id="XP_019511811.1">
    <property type="nucleotide sequence ID" value="XM_019656266.1"/>
</dbReference>
<protein>
    <submittedName>
        <fullName evidence="3">Uncharacterized protein LOC109390150</fullName>
    </submittedName>
</protein>
<evidence type="ECO:0000313" key="2">
    <source>
        <dbReference type="Proteomes" id="UP000694851"/>
    </source>
</evidence>
<evidence type="ECO:0000313" key="3">
    <source>
        <dbReference type="RefSeq" id="XP_019511811.1"/>
    </source>
</evidence>
<organism evidence="2 3">
    <name type="scientific">Hipposideros armiger</name>
    <name type="common">Great Himalayan leaf-nosed bat</name>
    <dbReference type="NCBI Taxonomy" id="186990"/>
    <lineage>
        <taxon>Eukaryota</taxon>
        <taxon>Metazoa</taxon>
        <taxon>Chordata</taxon>
        <taxon>Craniata</taxon>
        <taxon>Vertebrata</taxon>
        <taxon>Euteleostomi</taxon>
        <taxon>Mammalia</taxon>
        <taxon>Eutheria</taxon>
        <taxon>Laurasiatheria</taxon>
        <taxon>Chiroptera</taxon>
        <taxon>Yinpterochiroptera</taxon>
        <taxon>Rhinolophoidea</taxon>
        <taxon>Hipposideridae</taxon>
        <taxon>Hipposideros</taxon>
    </lineage>
</organism>
<gene>
    <name evidence="3" type="primary">LOC109390150</name>
</gene>
<feature type="compositionally biased region" description="Low complexity" evidence="1">
    <location>
        <begin position="150"/>
        <end position="170"/>
    </location>
</feature>